<name>A0A6P1XZT7_9SPIR</name>
<gene>
    <name evidence="1" type="ORF">GWP43_04290</name>
</gene>
<dbReference type="EMBL" id="CP048020">
    <property type="protein sequence ID" value="QHX42794.1"/>
    <property type="molecule type" value="Genomic_DNA"/>
</dbReference>
<sequence length="74" mass="8837">MKNITLSIDETVLQAGREYAKRHNISFNFLVRKLIEQTVVTNKDYWLHETFSLMDTLNAVSSDEKWTREELYRV</sequence>
<dbReference type="RefSeq" id="WP_162662963.1">
    <property type="nucleotide sequence ID" value="NZ_CP048020.1"/>
</dbReference>
<evidence type="ECO:0000313" key="2">
    <source>
        <dbReference type="Proteomes" id="UP000464374"/>
    </source>
</evidence>
<evidence type="ECO:0000313" key="1">
    <source>
        <dbReference type="EMBL" id="QHX42794.1"/>
    </source>
</evidence>
<dbReference type="AlphaFoldDB" id="A0A6P1XZT7"/>
<reference evidence="1 2" key="1">
    <citation type="submission" date="2020-01" db="EMBL/GenBank/DDBJ databases">
        <title>Complete genome sequence of a human oral phylogroup 1 Treponema sp. strain ATCC 700766, originally isolated from periodontitis dental plaque.</title>
        <authorList>
            <person name="Chan Y."/>
            <person name="Huo Y.-B."/>
            <person name="Yu X.-L."/>
            <person name="Zeng H."/>
            <person name="Leung W.-K."/>
            <person name="Watt R.M."/>
        </authorList>
    </citation>
    <scope>NUCLEOTIDE SEQUENCE [LARGE SCALE GENOMIC DNA]</scope>
    <source>
        <strain evidence="1 2">OMZ 804</strain>
    </source>
</reference>
<accession>A0A6P1XZT7</accession>
<evidence type="ECO:0008006" key="3">
    <source>
        <dbReference type="Google" id="ProtNLM"/>
    </source>
</evidence>
<dbReference type="KEGG" id="trz:GWP43_04290"/>
<organism evidence="1 2">
    <name type="scientific">Treponema vincentii</name>
    <dbReference type="NCBI Taxonomy" id="69710"/>
    <lineage>
        <taxon>Bacteria</taxon>
        <taxon>Pseudomonadati</taxon>
        <taxon>Spirochaetota</taxon>
        <taxon>Spirochaetia</taxon>
        <taxon>Spirochaetales</taxon>
        <taxon>Treponemataceae</taxon>
        <taxon>Treponema</taxon>
    </lineage>
</organism>
<protein>
    <recommendedName>
        <fullName evidence="3">CopG family transcriptional regulator</fullName>
    </recommendedName>
</protein>
<dbReference type="Proteomes" id="UP000464374">
    <property type="component" value="Chromosome"/>
</dbReference>
<proteinExistence type="predicted"/>